<name>A0ACB8Q9T6_9AGAM</name>
<evidence type="ECO:0000313" key="2">
    <source>
        <dbReference type="Proteomes" id="UP000814128"/>
    </source>
</evidence>
<reference evidence="1" key="1">
    <citation type="submission" date="2021-02" db="EMBL/GenBank/DDBJ databases">
        <authorList>
            <consortium name="DOE Joint Genome Institute"/>
            <person name="Ahrendt S."/>
            <person name="Looney B.P."/>
            <person name="Miyauchi S."/>
            <person name="Morin E."/>
            <person name="Drula E."/>
            <person name="Courty P.E."/>
            <person name="Chicoki N."/>
            <person name="Fauchery L."/>
            <person name="Kohler A."/>
            <person name="Kuo A."/>
            <person name="Labutti K."/>
            <person name="Pangilinan J."/>
            <person name="Lipzen A."/>
            <person name="Riley R."/>
            <person name="Andreopoulos W."/>
            <person name="He G."/>
            <person name="Johnson J."/>
            <person name="Barry K.W."/>
            <person name="Grigoriev I.V."/>
            <person name="Nagy L."/>
            <person name="Hibbett D."/>
            <person name="Henrissat B."/>
            <person name="Matheny P.B."/>
            <person name="Labbe J."/>
            <person name="Martin F."/>
        </authorList>
    </citation>
    <scope>NUCLEOTIDE SEQUENCE</scope>
    <source>
        <strain evidence="1">EC-137</strain>
    </source>
</reference>
<keyword evidence="2" id="KW-1185">Reference proteome</keyword>
<dbReference type="EMBL" id="MU273760">
    <property type="protein sequence ID" value="KAI0028366.1"/>
    <property type="molecule type" value="Genomic_DNA"/>
</dbReference>
<gene>
    <name evidence="1" type="ORF">K488DRAFT_73821</name>
</gene>
<evidence type="ECO:0000313" key="1">
    <source>
        <dbReference type="EMBL" id="KAI0028366.1"/>
    </source>
</evidence>
<accession>A0ACB8Q9T6</accession>
<comment type="caution">
    <text evidence="1">The sequence shown here is derived from an EMBL/GenBank/DDBJ whole genome shotgun (WGS) entry which is preliminary data.</text>
</comment>
<dbReference type="Proteomes" id="UP000814128">
    <property type="component" value="Unassembled WGS sequence"/>
</dbReference>
<sequence length="210" mass="23500">MLGLQAPNLLGPITHTAGFMEEIFGFGSGKRTASQPRDDEMKEVVVVFRGSVSPANMSMNFLFNLIDFEKTRIEASEDKRVHLGFRKSWSTLADKTTALVHEQLSLYPDYTIVATGHSLGGAKVRLYTYGQPRVGNASFALFVNDLIGIRNIYRGTEYWVLDSSPSETFICIAENENEEDPQGSILIPTTGINASHMVYFDIPYLTPFFW</sequence>
<reference evidence="1" key="2">
    <citation type="journal article" date="2022" name="New Phytol.">
        <title>Evolutionary transition to the ectomycorrhizal habit in the genomes of a hyperdiverse lineage of mushroom-forming fungi.</title>
        <authorList>
            <person name="Looney B."/>
            <person name="Miyauchi S."/>
            <person name="Morin E."/>
            <person name="Drula E."/>
            <person name="Courty P.E."/>
            <person name="Kohler A."/>
            <person name="Kuo A."/>
            <person name="LaButti K."/>
            <person name="Pangilinan J."/>
            <person name="Lipzen A."/>
            <person name="Riley R."/>
            <person name="Andreopoulos W."/>
            <person name="He G."/>
            <person name="Johnson J."/>
            <person name="Nolan M."/>
            <person name="Tritt A."/>
            <person name="Barry K.W."/>
            <person name="Grigoriev I.V."/>
            <person name="Nagy L.G."/>
            <person name="Hibbett D."/>
            <person name="Henrissat B."/>
            <person name="Matheny P.B."/>
            <person name="Labbe J."/>
            <person name="Martin F.M."/>
        </authorList>
    </citation>
    <scope>NUCLEOTIDE SEQUENCE</scope>
    <source>
        <strain evidence="1">EC-137</strain>
    </source>
</reference>
<keyword evidence="1" id="KW-0378">Hydrolase</keyword>
<proteinExistence type="predicted"/>
<protein>
    <submittedName>
        <fullName evidence="1">Alpha/Beta hydrolase protein</fullName>
    </submittedName>
</protein>
<organism evidence="1 2">
    <name type="scientific">Vararia minispora EC-137</name>
    <dbReference type="NCBI Taxonomy" id="1314806"/>
    <lineage>
        <taxon>Eukaryota</taxon>
        <taxon>Fungi</taxon>
        <taxon>Dikarya</taxon>
        <taxon>Basidiomycota</taxon>
        <taxon>Agaricomycotina</taxon>
        <taxon>Agaricomycetes</taxon>
        <taxon>Russulales</taxon>
        <taxon>Lachnocladiaceae</taxon>
        <taxon>Vararia</taxon>
    </lineage>
</organism>